<keyword evidence="4 8" id="KW-0540">Nuclease</keyword>
<evidence type="ECO:0000256" key="6">
    <source>
        <dbReference type="ARBA" id="ARBA00022801"/>
    </source>
</evidence>
<dbReference type="InterPro" id="IPR036389">
    <property type="entry name" value="RNase_III_sf"/>
</dbReference>
<dbReference type="SUPFAM" id="SSF54768">
    <property type="entry name" value="dsRNA-binding domain-like"/>
    <property type="match status" value="1"/>
</dbReference>
<evidence type="ECO:0000256" key="1">
    <source>
        <dbReference type="ARBA" id="ARBA00000109"/>
    </source>
</evidence>
<evidence type="ECO:0000259" key="9">
    <source>
        <dbReference type="PROSITE" id="PS50137"/>
    </source>
</evidence>
<dbReference type="EMBL" id="JAEMEF010000001">
    <property type="protein sequence ID" value="MBL7558344.1"/>
    <property type="molecule type" value="Genomic_DNA"/>
</dbReference>
<dbReference type="HAMAP" id="MF_00104">
    <property type="entry name" value="RNase_III"/>
    <property type="match status" value="1"/>
</dbReference>
<evidence type="ECO:0000256" key="8">
    <source>
        <dbReference type="HAMAP-Rule" id="MF_00104"/>
    </source>
</evidence>
<keyword evidence="12" id="KW-1185">Reference proteome</keyword>
<dbReference type="Pfam" id="PF14622">
    <property type="entry name" value="Ribonucleas_3_3"/>
    <property type="match status" value="1"/>
</dbReference>
<dbReference type="Gene3D" id="1.10.1520.10">
    <property type="entry name" value="Ribonuclease III domain"/>
    <property type="match status" value="1"/>
</dbReference>
<dbReference type="SMART" id="SM00535">
    <property type="entry name" value="RIBOc"/>
    <property type="match status" value="1"/>
</dbReference>
<dbReference type="PROSITE" id="PS50137">
    <property type="entry name" value="DS_RBD"/>
    <property type="match status" value="1"/>
</dbReference>
<comment type="function">
    <text evidence="8">Digests double-stranded RNA. Involved in the processing of primary rRNA transcript to yield the immediate precursors to the large and small rRNAs (23S and 16S). Processes some mRNAs, and tRNAs when they are encoded in the rRNA operon. Processes pre-crRNA and tracrRNA of type II CRISPR loci if present in the organism.</text>
</comment>
<keyword evidence="7 8" id="KW-0694">RNA-binding</keyword>
<dbReference type="Proteomes" id="UP000605013">
    <property type="component" value="Unassembled WGS sequence"/>
</dbReference>
<feature type="domain" description="RNase III" evidence="10">
    <location>
        <begin position="20"/>
        <end position="145"/>
    </location>
</feature>
<dbReference type="SMART" id="SM00358">
    <property type="entry name" value="DSRM"/>
    <property type="match status" value="1"/>
</dbReference>
<dbReference type="PROSITE" id="PS50142">
    <property type="entry name" value="RNASE_3_2"/>
    <property type="match status" value="1"/>
</dbReference>
<feature type="active site" evidence="8">
    <location>
        <position position="134"/>
    </location>
</feature>
<keyword evidence="8" id="KW-0699">rRNA-binding</keyword>
<keyword evidence="8" id="KW-0819">tRNA processing</keyword>
<proteinExistence type="inferred from homology"/>
<dbReference type="PANTHER" id="PTHR11207">
    <property type="entry name" value="RIBONUCLEASE III"/>
    <property type="match status" value="1"/>
</dbReference>
<feature type="binding site" evidence="8">
    <location>
        <position position="131"/>
    </location>
    <ligand>
        <name>Mg(2+)</name>
        <dbReference type="ChEBI" id="CHEBI:18420"/>
    </ligand>
</feature>
<reference evidence="11 12" key="1">
    <citation type="submission" date="2020-12" db="EMBL/GenBank/DDBJ databases">
        <title>Olleya sediminilitoris sp. nov., isolated from a tidal flat.</title>
        <authorList>
            <person name="Park S."/>
            <person name="Yoon J.-H."/>
        </authorList>
    </citation>
    <scope>NUCLEOTIDE SEQUENCE [LARGE SCALE GENOMIC DNA]</scope>
    <source>
        <strain evidence="11 12">YSTF-M6</strain>
    </source>
</reference>
<dbReference type="RefSeq" id="WP_202998459.1">
    <property type="nucleotide sequence ID" value="NZ_JAEMEF010000001.1"/>
</dbReference>
<sequence>MKGIRNIFKSQSKNDKGEFFVAISEILKFKPKTLNYYKTAFTHRSMNIKDEKGHIINYERLEFLGDAMLSAVIAHHLYTEVPGGDEGYLTKMRSKVVSREHLNELGKDLKLIDIVKSKIPKGQFGDNIHGNLFEALIGAIYLDKGYLNCEKFIQKRVIDPYVDIEKLEGKVISYKSLLIEWCQKEKKVFDYNVYEDTGNDDVKHFSVKLSIDKKVVAKARATSKKKAEEKASKRAFFALQSQISKGGFI</sequence>
<dbReference type="PANTHER" id="PTHR11207:SF0">
    <property type="entry name" value="RIBONUCLEASE 3"/>
    <property type="match status" value="1"/>
</dbReference>
<dbReference type="InterPro" id="IPR014720">
    <property type="entry name" value="dsRBD_dom"/>
</dbReference>
<dbReference type="GO" id="GO:0004525">
    <property type="term" value="F:ribonuclease III activity"/>
    <property type="evidence" value="ECO:0007669"/>
    <property type="project" value="UniProtKB-EC"/>
</dbReference>
<dbReference type="NCBIfam" id="TIGR02191">
    <property type="entry name" value="RNaseIII"/>
    <property type="match status" value="1"/>
</dbReference>
<evidence type="ECO:0000256" key="2">
    <source>
        <dbReference type="ARBA" id="ARBA00010183"/>
    </source>
</evidence>
<dbReference type="EC" id="3.1.26.3" evidence="8"/>
<keyword evidence="8" id="KW-0963">Cytoplasm</keyword>
<accession>A0ABS1WGT8</accession>
<organism evidence="11 12">
    <name type="scientific">Olleya sediminilitoris</name>
    <dbReference type="NCBI Taxonomy" id="2795739"/>
    <lineage>
        <taxon>Bacteria</taxon>
        <taxon>Pseudomonadati</taxon>
        <taxon>Bacteroidota</taxon>
        <taxon>Flavobacteriia</taxon>
        <taxon>Flavobacteriales</taxon>
        <taxon>Flavobacteriaceae</taxon>
    </lineage>
</organism>
<evidence type="ECO:0000256" key="4">
    <source>
        <dbReference type="ARBA" id="ARBA00022722"/>
    </source>
</evidence>
<keyword evidence="3 8" id="KW-0507">mRNA processing</keyword>
<dbReference type="SUPFAM" id="SSF69065">
    <property type="entry name" value="RNase III domain-like"/>
    <property type="match status" value="1"/>
</dbReference>
<dbReference type="InterPro" id="IPR011907">
    <property type="entry name" value="RNase_III"/>
</dbReference>
<keyword evidence="8" id="KW-0479">Metal-binding</keyword>
<gene>
    <name evidence="8 11" type="primary">rnc</name>
    <name evidence="11" type="ORF">JAO71_00900</name>
</gene>
<evidence type="ECO:0000256" key="7">
    <source>
        <dbReference type="ARBA" id="ARBA00022884"/>
    </source>
</evidence>
<feature type="binding site" evidence="8">
    <location>
        <position position="62"/>
    </location>
    <ligand>
        <name>Mg(2+)</name>
        <dbReference type="ChEBI" id="CHEBI:18420"/>
    </ligand>
</feature>
<feature type="active site" evidence="8">
    <location>
        <position position="66"/>
    </location>
</feature>
<dbReference type="CDD" id="cd00593">
    <property type="entry name" value="RIBOc"/>
    <property type="match status" value="1"/>
</dbReference>
<keyword evidence="8" id="KW-0698">rRNA processing</keyword>
<comment type="caution">
    <text evidence="11">The sequence shown here is derived from an EMBL/GenBank/DDBJ whole genome shotgun (WGS) entry which is preliminary data.</text>
</comment>
<comment type="catalytic activity">
    <reaction evidence="1 8">
        <text>Endonucleolytic cleavage to 5'-phosphomonoester.</text>
        <dbReference type="EC" id="3.1.26.3"/>
    </reaction>
</comment>
<evidence type="ECO:0000313" key="12">
    <source>
        <dbReference type="Proteomes" id="UP000605013"/>
    </source>
</evidence>
<evidence type="ECO:0000313" key="11">
    <source>
        <dbReference type="EMBL" id="MBL7558344.1"/>
    </source>
</evidence>
<evidence type="ECO:0000256" key="5">
    <source>
        <dbReference type="ARBA" id="ARBA00022759"/>
    </source>
</evidence>
<comment type="similarity">
    <text evidence="2">Belongs to the ribonuclease III family.</text>
</comment>
<dbReference type="Gene3D" id="3.30.160.20">
    <property type="match status" value="1"/>
</dbReference>
<feature type="binding site" evidence="8">
    <location>
        <position position="134"/>
    </location>
    <ligand>
        <name>Mg(2+)</name>
        <dbReference type="ChEBI" id="CHEBI:18420"/>
    </ligand>
</feature>
<keyword evidence="6 8" id="KW-0378">Hydrolase</keyword>
<dbReference type="PROSITE" id="PS00517">
    <property type="entry name" value="RNASE_3_1"/>
    <property type="match status" value="1"/>
</dbReference>
<comment type="cofactor">
    <cofactor evidence="8">
        <name>Mg(2+)</name>
        <dbReference type="ChEBI" id="CHEBI:18420"/>
    </cofactor>
</comment>
<feature type="domain" description="DRBM" evidence="9">
    <location>
        <begin position="173"/>
        <end position="241"/>
    </location>
</feature>
<evidence type="ECO:0000259" key="10">
    <source>
        <dbReference type="PROSITE" id="PS50142"/>
    </source>
</evidence>
<protein>
    <recommendedName>
        <fullName evidence="8">Ribonuclease 3</fullName>
        <ecNumber evidence="8">3.1.26.3</ecNumber>
    </recommendedName>
    <alternativeName>
        <fullName evidence="8">Ribonuclease III</fullName>
        <shortName evidence="8">RNase III</shortName>
    </alternativeName>
</protein>
<evidence type="ECO:0000256" key="3">
    <source>
        <dbReference type="ARBA" id="ARBA00022664"/>
    </source>
</evidence>
<comment type="subcellular location">
    <subcellularLocation>
        <location evidence="8">Cytoplasm</location>
    </subcellularLocation>
</comment>
<keyword evidence="8" id="KW-0460">Magnesium</keyword>
<dbReference type="Pfam" id="PF00035">
    <property type="entry name" value="dsrm"/>
    <property type="match status" value="1"/>
</dbReference>
<keyword evidence="5 8" id="KW-0255">Endonuclease</keyword>
<name>A0ABS1WGT8_9FLAO</name>
<comment type="subunit">
    <text evidence="8">Homodimer.</text>
</comment>
<dbReference type="InterPro" id="IPR000999">
    <property type="entry name" value="RNase_III_dom"/>
</dbReference>